<evidence type="ECO:0000256" key="6">
    <source>
        <dbReference type="ARBA" id="ARBA00022723"/>
    </source>
</evidence>
<keyword evidence="8" id="KW-0289">Folate biosynthesis</keyword>
<dbReference type="GO" id="GO:0004156">
    <property type="term" value="F:dihydropteroate synthase activity"/>
    <property type="evidence" value="ECO:0007669"/>
    <property type="project" value="UniProtKB-EC"/>
</dbReference>
<name>A0A9W7NGM2_9PROT</name>
<dbReference type="GO" id="GO:0046656">
    <property type="term" value="P:folic acid biosynthetic process"/>
    <property type="evidence" value="ECO:0007669"/>
    <property type="project" value="UniProtKB-KW"/>
</dbReference>
<keyword evidence="12" id="KW-1185">Reference proteome</keyword>
<evidence type="ECO:0000256" key="3">
    <source>
        <dbReference type="ARBA" id="ARBA00004763"/>
    </source>
</evidence>
<dbReference type="PROSITE" id="PS00792">
    <property type="entry name" value="DHPS_1"/>
    <property type="match status" value="1"/>
</dbReference>
<dbReference type="GO" id="GO:0005829">
    <property type="term" value="C:cytosol"/>
    <property type="evidence" value="ECO:0007669"/>
    <property type="project" value="TreeGrafter"/>
</dbReference>
<proteinExistence type="predicted"/>
<dbReference type="Pfam" id="PF00809">
    <property type="entry name" value="Pterin_bind"/>
    <property type="match status" value="1"/>
</dbReference>
<dbReference type="Proteomes" id="UP000480854">
    <property type="component" value="Unassembled WGS sequence"/>
</dbReference>
<dbReference type="InterPro" id="IPR011005">
    <property type="entry name" value="Dihydropteroate_synth-like_sf"/>
</dbReference>
<dbReference type="EC" id="2.5.1.15" evidence="4"/>
<evidence type="ECO:0000256" key="8">
    <source>
        <dbReference type="ARBA" id="ARBA00022909"/>
    </source>
</evidence>
<evidence type="ECO:0000256" key="2">
    <source>
        <dbReference type="ARBA" id="ARBA00001946"/>
    </source>
</evidence>
<dbReference type="PANTHER" id="PTHR20941:SF1">
    <property type="entry name" value="FOLIC ACID SYNTHESIS PROTEIN FOL1"/>
    <property type="match status" value="1"/>
</dbReference>
<dbReference type="SUPFAM" id="SSF51717">
    <property type="entry name" value="Dihydropteroate synthetase-like"/>
    <property type="match status" value="1"/>
</dbReference>
<dbReference type="CDD" id="cd00739">
    <property type="entry name" value="DHPS"/>
    <property type="match status" value="1"/>
</dbReference>
<evidence type="ECO:0000313" key="12">
    <source>
        <dbReference type="Proteomes" id="UP000480854"/>
    </source>
</evidence>
<protein>
    <recommendedName>
        <fullName evidence="4">dihydropteroate synthase</fullName>
        <ecNumber evidence="4">2.5.1.15</ecNumber>
    </recommendedName>
</protein>
<dbReference type="InterPro" id="IPR006390">
    <property type="entry name" value="DHP_synth_dom"/>
</dbReference>
<dbReference type="InterPro" id="IPR045031">
    <property type="entry name" value="DHP_synth-like"/>
</dbReference>
<dbReference type="PROSITE" id="PS50972">
    <property type="entry name" value="PTERIN_BINDING"/>
    <property type="match status" value="1"/>
</dbReference>
<dbReference type="PANTHER" id="PTHR20941">
    <property type="entry name" value="FOLATE SYNTHESIS PROTEINS"/>
    <property type="match status" value="1"/>
</dbReference>
<dbReference type="EMBL" id="QOKW01000029">
    <property type="protein sequence ID" value="KAA0676890.1"/>
    <property type="molecule type" value="Genomic_DNA"/>
</dbReference>
<evidence type="ECO:0000259" key="10">
    <source>
        <dbReference type="PROSITE" id="PS50972"/>
    </source>
</evidence>
<dbReference type="NCBIfam" id="TIGR01496">
    <property type="entry name" value="DHPS"/>
    <property type="match status" value="1"/>
</dbReference>
<dbReference type="Gene3D" id="3.20.20.20">
    <property type="entry name" value="Dihydropteroate synthase-like"/>
    <property type="match status" value="1"/>
</dbReference>
<evidence type="ECO:0000313" key="11">
    <source>
        <dbReference type="EMBL" id="KAA0676890.1"/>
    </source>
</evidence>
<keyword evidence="6" id="KW-0479">Metal-binding</keyword>
<comment type="catalytic activity">
    <reaction evidence="1">
        <text>(7,8-dihydropterin-6-yl)methyl diphosphate + 4-aminobenzoate = 7,8-dihydropteroate + diphosphate</text>
        <dbReference type="Rhea" id="RHEA:19949"/>
        <dbReference type="ChEBI" id="CHEBI:17836"/>
        <dbReference type="ChEBI" id="CHEBI:17839"/>
        <dbReference type="ChEBI" id="CHEBI:33019"/>
        <dbReference type="ChEBI" id="CHEBI:72950"/>
        <dbReference type="EC" id="2.5.1.15"/>
    </reaction>
</comment>
<dbReference type="GO" id="GO:0046872">
    <property type="term" value="F:metal ion binding"/>
    <property type="evidence" value="ECO:0007669"/>
    <property type="project" value="UniProtKB-KW"/>
</dbReference>
<comment type="caution">
    <text evidence="11">The sequence shown here is derived from an EMBL/GenBank/DDBJ whole genome shotgun (WGS) entry which is preliminary data.</text>
</comment>
<dbReference type="AlphaFoldDB" id="A0A9W7NGM2"/>
<evidence type="ECO:0000256" key="4">
    <source>
        <dbReference type="ARBA" id="ARBA00012458"/>
    </source>
</evidence>
<evidence type="ECO:0000256" key="1">
    <source>
        <dbReference type="ARBA" id="ARBA00000012"/>
    </source>
</evidence>
<evidence type="ECO:0000256" key="7">
    <source>
        <dbReference type="ARBA" id="ARBA00022842"/>
    </source>
</evidence>
<accession>A0A9W7NGM2</accession>
<organism evidence="11 12">
    <name type="scientific">Roseomonas genomospecies 6</name>
    <dbReference type="NCBI Taxonomy" id="214106"/>
    <lineage>
        <taxon>Bacteria</taxon>
        <taxon>Pseudomonadati</taxon>
        <taxon>Pseudomonadota</taxon>
        <taxon>Alphaproteobacteria</taxon>
        <taxon>Acetobacterales</taxon>
        <taxon>Roseomonadaceae</taxon>
        <taxon>Roseomonas</taxon>
    </lineage>
</organism>
<keyword evidence="5 11" id="KW-0808">Transferase</keyword>
<comment type="cofactor">
    <cofactor evidence="2">
        <name>Mg(2+)</name>
        <dbReference type="ChEBI" id="CHEBI:18420"/>
    </cofactor>
</comment>
<dbReference type="GO" id="GO:0046654">
    <property type="term" value="P:tetrahydrofolate biosynthetic process"/>
    <property type="evidence" value="ECO:0007669"/>
    <property type="project" value="TreeGrafter"/>
</dbReference>
<reference evidence="11 12" key="1">
    <citation type="submission" date="2018-07" db="EMBL/GenBank/DDBJ databases">
        <title>Genome sequence of Azospirillum sp. ATCC 49961.</title>
        <authorList>
            <person name="Sant'Anna F.H."/>
            <person name="Baldani J.I."/>
            <person name="Zilli J.E."/>
            <person name="Reis V.M."/>
            <person name="Hartmann A."/>
            <person name="Cruz L."/>
            <person name="de Souza E.M."/>
            <person name="de Oliveira Pedrosa F."/>
            <person name="Passaglia L.M.P."/>
        </authorList>
    </citation>
    <scope>NUCLEOTIDE SEQUENCE [LARGE SCALE GENOMIC DNA]</scope>
    <source>
        <strain evidence="11 12">ATCC 49961</strain>
    </source>
</reference>
<dbReference type="InterPro" id="IPR000489">
    <property type="entry name" value="Pterin-binding_dom"/>
</dbReference>
<feature type="domain" description="Pterin-binding" evidence="10">
    <location>
        <begin position="99"/>
        <end position="352"/>
    </location>
</feature>
<dbReference type="PROSITE" id="PS00793">
    <property type="entry name" value="DHPS_2"/>
    <property type="match status" value="1"/>
</dbReference>
<gene>
    <name evidence="11" type="primary">folP</name>
    <name evidence="11" type="ORF">DS843_25570</name>
</gene>
<comment type="pathway">
    <text evidence="3">Cofactor biosynthesis; tetrahydrofolate biosynthesis; 7,8-dihydrofolate from 2-amino-4-hydroxy-6-hydroxymethyl-7,8-dihydropteridine diphosphate and 4-aminobenzoate: step 1/2.</text>
</comment>
<sequence length="360" mass="38342">MEPIQSDPTGEPTARHRPPVHLRPLGLLPHGLSLPHARPLAGGWLSFDRCEVAHRNGKFVERRIVGLDDHRHWAVGMRTLLDRLSAPRPAVGGLSLNRPRIMGILNVTPDSFFDGGLHADEERAVEHGLAMMNDGADIIDVGAESTRPGARPIPAEEQMRRAIPVLARLVRHGAIVSIDTRSAAVMRAALDAGATILNDVSALSHDPDSLGVAATSTATVVLMHMRGVPETMNAAPAYVDTALDVFDEIEHRLHACEGAGIPRGRILVDPGIGFAKTMTQGASVARALSLFHGTGCGVLVGFSRKGLVKRWADGTGPDERLSGSLAAALAAFSQGVQIVRVHDVAATAQARDVWEAFTSR</sequence>
<keyword evidence="7" id="KW-0460">Magnesium</keyword>
<feature type="region of interest" description="Disordered" evidence="9">
    <location>
        <begin position="1"/>
        <end position="21"/>
    </location>
</feature>
<evidence type="ECO:0000256" key="5">
    <source>
        <dbReference type="ARBA" id="ARBA00022679"/>
    </source>
</evidence>
<evidence type="ECO:0000256" key="9">
    <source>
        <dbReference type="SAM" id="MobiDB-lite"/>
    </source>
</evidence>